<dbReference type="AlphaFoldDB" id="A0ABD2YQJ1"/>
<dbReference type="PANTHER" id="PTHR33974:SF2">
    <property type="entry name" value="VASCULAR-RELATED UNKNOWN PROTEIN 1"/>
    <property type="match status" value="1"/>
</dbReference>
<evidence type="ECO:0000256" key="1">
    <source>
        <dbReference type="SAM" id="MobiDB-lite"/>
    </source>
</evidence>
<protein>
    <submittedName>
        <fullName evidence="2">Uncharacterized protein</fullName>
    </submittedName>
</protein>
<dbReference type="InterPro" id="IPR039280">
    <property type="entry name" value="VUP"/>
</dbReference>
<evidence type="ECO:0000313" key="2">
    <source>
        <dbReference type="EMBL" id="KAL3508522.1"/>
    </source>
</evidence>
<organism evidence="2 3">
    <name type="scientific">Cinchona calisaya</name>
    <dbReference type="NCBI Taxonomy" id="153742"/>
    <lineage>
        <taxon>Eukaryota</taxon>
        <taxon>Viridiplantae</taxon>
        <taxon>Streptophyta</taxon>
        <taxon>Embryophyta</taxon>
        <taxon>Tracheophyta</taxon>
        <taxon>Spermatophyta</taxon>
        <taxon>Magnoliopsida</taxon>
        <taxon>eudicotyledons</taxon>
        <taxon>Gunneridae</taxon>
        <taxon>Pentapetalae</taxon>
        <taxon>asterids</taxon>
        <taxon>lamiids</taxon>
        <taxon>Gentianales</taxon>
        <taxon>Rubiaceae</taxon>
        <taxon>Cinchonoideae</taxon>
        <taxon>Cinchoneae</taxon>
        <taxon>Cinchona</taxon>
    </lineage>
</organism>
<gene>
    <name evidence="2" type="ORF">ACH5RR_027923</name>
</gene>
<dbReference type="PANTHER" id="PTHR33974">
    <property type="entry name" value="VASCULAR-RELATED UNKNOWN PROTEIN 1-RELATED"/>
    <property type="match status" value="1"/>
</dbReference>
<reference evidence="2 3" key="1">
    <citation type="submission" date="2024-11" db="EMBL/GenBank/DDBJ databases">
        <title>A near-complete genome assembly of Cinchona calisaya.</title>
        <authorList>
            <person name="Lian D.C."/>
            <person name="Zhao X.W."/>
            <person name="Wei L."/>
        </authorList>
    </citation>
    <scope>NUCLEOTIDE SEQUENCE [LARGE SCALE GENOMIC DNA]</scope>
    <source>
        <tissue evidence="2">Nenye</tissue>
    </source>
</reference>
<accession>A0ABD2YQJ1</accession>
<keyword evidence="3" id="KW-1185">Reference proteome</keyword>
<proteinExistence type="predicted"/>
<sequence>MENSVISMNKALSSTNNGKTTENPPEESSWTFYMQDFLYGHDHDNTTSNSFSSSYDQSSPSLISDAFSSAARKFAASDHKNEAIKFTSSTSNCKNMRRKAKGTAVNHHDDLEDTASSPVNSPKVSYIEQMNDNCQNEKDNVNVSQVNISRNISTGVIGNADQEENSNQSELKKRGLCLVPVSMLTNYIG</sequence>
<dbReference type="EMBL" id="JBJUIK010000012">
    <property type="protein sequence ID" value="KAL3508522.1"/>
    <property type="molecule type" value="Genomic_DNA"/>
</dbReference>
<comment type="caution">
    <text evidence="2">The sequence shown here is derived from an EMBL/GenBank/DDBJ whole genome shotgun (WGS) entry which is preliminary data.</text>
</comment>
<evidence type="ECO:0000313" key="3">
    <source>
        <dbReference type="Proteomes" id="UP001630127"/>
    </source>
</evidence>
<name>A0ABD2YQJ1_9GENT</name>
<dbReference type="Proteomes" id="UP001630127">
    <property type="component" value="Unassembled WGS sequence"/>
</dbReference>
<feature type="region of interest" description="Disordered" evidence="1">
    <location>
        <begin position="1"/>
        <end position="27"/>
    </location>
</feature>